<dbReference type="OrthoDB" id="2103031at2759"/>
<name>A0A4P9YT38_9FUNG</name>
<sequence>MADYMERARTSAQTKLDQILYETTTAATAQSASAQDGTAPSASKEQSWSEFFGGFGTPNREGQAEVLAQAQASIQQQRRIKERAIDNCADVHADLRECFRNGSWRDWLTMCELRRNAFWNCVSRQEAILRELNYAGRDDSTPEEDWEIAMEADRIGREQQAAEERAAAAKE</sequence>
<evidence type="ECO:0000313" key="2">
    <source>
        <dbReference type="Proteomes" id="UP000278143"/>
    </source>
</evidence>
<proteinExistence type="predicted"/>
<protein>
    <recommendedName>
        <fullName evidence="3">COX assembly mitochondrial protein</fullName>
    </recommendedName>
</protein>
<accession>A0A4P9YT38</accession>
<dbReference type="AlphaFoldDB" id="A0A4P9YT38"/>
<gene>
    <name evidence="1" type="ORF">SYNPS1DRAFT_24887</name>
</gene>
<keyword evidence="2" id="KW-1185">Reference proteome</keyword>
<evidence type="ECO:0008006" key="3">
    <source>
        <dbReference type="Google" id="ProtNLM"/>
    </source>
</evidence>
<reference evidence="2" key="1">
    <citation type="journal article" date="2018" name="Nat. Microbiol.">
        <title>Leveraging single-cell genomics to expand the fungal tree of life.</title>
        <authorList>
            <person name="Ahrendt S.R."/>
            <person name="Quandt C.A."/>
            <person name="Ciobanu D."/>
            <person name="Clum A."/>
            <person name="Salamov A."/>
            <person name="Andreopoulos B."/>
            <person name="Cheng J.F."/>
            <person name="Woyke T."/>
            <person name="Pelin A."/>
            <person name="Henrissat B."/>
            <person name="Reynolds N.K."/>
            <person name="Benny G.L."/>
            <person name="Smith M.E."/>
            <person name="James T.Y."/>
            <person name="Grigoriev I.V."/>
        </authorList>
    </citation>
    <scope>NUCLEOTIDE SEQUENCE [LARGE SCALE GENOMIC DNA]</scope>
    <source>
        <strain evidence="2">Benny S71-1</strain>
    </source>
</reference>
<organism evidence="1 2">
    <name type="scientific">Syncephalis pseudoplumigaleata</name>
    <dbReference type="NCBI Taxonomy" id="1712513"/>
    <lineage>
        <taxon>Eukaryota</taxon>
        <taxon>Fungi</taxon>
        <taxon>Fungi incertae sedis</taxon>
        <taxon>Zoopagomycota</taxon>
        <taxon>Zoopagomycotina</taxon>
        <taxon>Zoopagomycetes</taxon>
        <taxon>Zoopagales</taxon>
        <taxon>Piptocephalidaceae</taxon>
        <taxon>Syncephalis</taxon>
    </lineage>
</organism>
<dbReference type="EMBL" id="KZ991281">
    <property type="protein sequence ID" value="RKP23133.1"/>
    <property type="molecule type" value="Genomic_DNA"/>
</dbReference>
<dbReference type="Proteomes" id="UP000278143">
    <property type="component" value="Unassembled WGS sequence"/>
</dbReference>
<evidence type="ECO:0000313" key="1">
    <source>
        <dbReference type="EMBL" id="RKP23133.1"/>
    </source>
</evidence>